<name>A0AAU2JVG3_9ACTN</name>
<evidence type="ECO:0008006" key="3">
    <source>
        <dbReference type="Google" id="ProtNLM"/>
    </source>
</evidence>
<feature type="transmembrane region" description="Helical" evidence="1">
    <location>
        <begin position="12"/>
        <end position="36"/>
    </location>
</feature>
<dbReference type="AlphaFoldDB" id="A0AAU2JVG3"/>
<feature type="transmembrane region" description="Helical" evidence="1">
    <location>
        <begin position="56"/>
        <end position="76"/>
    </location>
</feature>
<evidence type="ECO:0000256" key="1">
    <source>
        <dbReference type="SAM" id="Phobius"/>
    </source>
</evidence>
<keyword evidence="1" id="KW-1133">Transmembrane helix</keyword>
<sequence length="77" mass="8099">MKTMIRERNSRAYRTGSVAYHAVALAAACLSPWLALPFAGYLTRAAALPGRGLKPPVVGAVEIACSAALLVTLLLVF</sequence>
<proteinExistence type="predicted"/>
<organism evidence="2">
    <name type="scientific">Streptomyces sp. NBC_00049</name>
    <dbReference type="NCBI Taxonomy" id="2903617"/>
    <lineage>
        <taxon>Bacteria</taxon>
        <taxon>Bacillati</taxon>
        <taxon>Actinomycetota</taxon>
        <taxon>Actinomycetes</taxon>
        <taxon>Kitasatosporales</taxon>
        <taxon>Streptomycetaceae</taxon>
        <taxon>Streptomyces</taxon>
    </lineage>
</organism>
<keyword evidence="1" id="KW-0472">Membrane</keyword>
<evidence type="ECO:0000313" key="2">
    <source>
        <dbReference type="EMBL" id="WTU75920.1"/>
    </source>
</evidence>
<gene>
    <name evidence="2" type="ORF">OG327_22735</name>
</gene>
<dbReference type="PROSITE" id="PS51257">
    <property type="entry name" value="PROKAR_LIPOPROTEIN"/>
    <property type="match status" value="1"/>
</dbReference>
<keyword evidence="1" id="KW-0812">Transmembrane</keyword>
<dbReference type="EMBL" id="CP108264">
    <property type="protein sequence ID" value="WTU75920.1"/>
    <property type="molecule type" value="Genomic_DNA"/>
</dbReference>
<reference evidence="2" key="1">
    <citation type="submission" date="2022-10" db="EMBL/GenBank/DDBJ databases">
        <title>The complete genomes of actinobacterial strains from the NBC collection.</title>
        <authorList>
            <person name="Joergensen T.S."/>
            <person name="Alvarez Arevalo M."/>
            <person name="Sterndorff E.B."/>
            <person name="Faurdal D."/>
            <person name="Vuksanovic O."/>
            <person name="Mourched A.-S."/>
            <person name="Charusanti P."/>
            <person name="Shaw S."/>
            <person name="Blin K."/>
            <person name="Weber T."/>
        </authorList>
    </citation>
    <scope>NUCLEOTIDE SEQUENCE</scope>
    <source>
        <strain evidence="2">NBC_00049</strain>
    </source>
</reference>
<accession>A0AAU2JVG3</accession>
<protein>
    <recommendedName>
        <fullName evidence="3">DUF4190 domain-containing protein</fullName>
    </recommendedName>
</protein>